<proteinExistence type="predicted"/>
<protein>
    <recommendedName>
        <fullName evidence="3">Tfp pilus assembly protein, major pilin PilA</fullName>
    </recommendedName>
</protein>
<reference evidence="1 2" key="1">
    <citation type="submission" date="2016-10" db="EMBL/GenBank/DDBJ databases">
        <authorList>
            <person name="Varghese N."/>
            <person name="Submissions S."/>
        </authorList>
    </citation>
    <scope>NUCLEOTIDE SEQUENCE [LARGE SCALE GENOMIC DNA]</scope>
    <source>
        <strain evidence="2">DSM 19823 / KCTC 23066 / CCTCC M 208030 / D25</strain>
    </source>
</reference>
<dbReference type="Gene3D" id="3.40.1000.10">
    <property type="entry name" value="Mog1/PsbP, alpha/beta/alpha sandwich"/>
    <property type="match status" value="1"/>
</dbReference>
<gene>
    <name evidence="1" type="ORF">SAMN04488089_1231</name>
</gene>
<evidence type="ECO:0000313" key="2">
    <source>
        <dbReference type="Proteomes" id="UP000183496"/>
    </source>
</evidence>
<dbReference type="KEGG" id="mpw:MPR_0723"/>
<comment type="caution">
    <text evidence="1">The sequence shown here is derived from an EMBL/GenBank/DDBJ whole genome shotgun (WGS) entry which is preliminary data.</text>
</comment>
<dbReference type="EMBL" id="FOFY01000023">
    <property type="protein sequence ID" value="SER63839.1"/>
    <property type="molecule type" value="Genomic_DNA"/>
</dbReference>
<name>A0AAJ4W717_MYRPR</name>
<organism evidence="1 2">
    <name type="scientific">Myroides profundi</name>
    <dbReference type="NCBI Taxonomy" id="480520"/>
    <lineage>
        <taxon>Bacteria</taxon>
        <taxon>Pseudomonadati</taxon>
        <taxon>Bacteroidota</taxon>
        <taxon>Flavobacteriia</taxon>
        <taxon>Flavobacteriales</taxon>
        <taxon>Flavobacteriaceae</taxon>
        <taxon>Myroides</taxon>
    </lineage>
</organism>
<sequence length="179" mass="20434">MRNIVLIIGVLSFFLASCSESIKTKEVTIDNVATIEVSDRLLPAKNLNKEAILQMEDKKDDFYMVIVEDNKVEFQQLVEEVYGNPTPDFKIYAELANSSISTSLNLKQEASLEQTNVNGLSAYLTSYDGDLNETPVHYKLACIEGKDRYYQIVTWTTMTKKKKYENAMTSMLESFKEKK</sequence>
<accession>A0AAJ4W717</accession>
<dbReference type="RefSeq" id="WP_041895155.1">
    <property type="nucleotide sequence ID" value="NZ_CP010817.1"/>
</dbReference>
<dbReference type="PROSITE" id="PS51257">
    <property type="entry name" value="PROKAR_LIPOPROTEIN"/>
    <property type="match status" value="1"/>
</dbReference>
<dbReference type="AlphaFoldDB" id="A0AAJ4W717"/>
<evidence type="ECO:0008006" key="3">
    <source>
        <dbReference type="Google" id="ProtNLM"/>
    </source>
</evidence>
<dbReference type="Proteomes" id="UP000183496">
    <property type="component" value="Unassembled WGS sequence"/>
</dbReference>
<evidence type="ECO:0000313" key="1">
    <source>
        <dbReference type="EMBL" id="SER63839.1"/>
    </source>
</evidence>
<keyword evidence="2" id="KW-1185">Reference proteome</keyword>